<evidence type="ECO:0000313" key="9">
    <source>
        <dbReference type="EnsemblMetazoa" id="XP_022669485"/>
    </source>
</evidence>
<keyword evidence="2 5" id="KW-0378">Hydrolase</keyword>
<evidence type="ECO:0000256" key="6">
    <source>
        <dbReference type="SAM" id="MobiDB-lite"/>
    </source>
</evidence>
<dbReference type="InterPro" id="IPR043504">
    <property type="entry name" value="Peptidase_S1_PA_chymotrypsin"/>
</dbReference>
<feature type="domain" description="Peptidase S1" evidence="8">
    <location>
        <begin position="566"/>
        <end position="809"/>
    </location>
</feature>
<dbReference type="RefSeq" id="XP_022669485.1">
    <property type="nucleotide sequence ID" value="XM_022813750.1"/>
</dbReference>
<dbReference type="SUPFAM" id="SSF50494">
    <property type="entry name" value="Trypsin-like serine proteases"/>
    <property type="match status" value="1"/>
</dbReference>
<dbReference type="SMART" id="SM00020">
    <property type="entry name" value="Tryp_SPc"/>
    <property type="match status" value="1"/>
</dbReference>
<dbReference type="RefSeq" id="XP_022669512.1">
    <property type="nucleotide sequence ID" value="XM_022813777.1"/>
</dbReference>
<evidence type="ECO:0000313" key="10">
    <source>
        <dbReference type="Proteomes" id="UP000594260"/>
    </source>
</evidence>
<dbReference type="InterPro" id="IPR033116">
    <property type="entry name" value="TRYPSIN_SER"/>
</dbReference>
<keyword evidence="10" id="KW-1185">Reference proteome</keyword>
<dbReference type="InterPro" id="IPR001254">
    <property type="entry name" value="Trypsin_dom"/>
</dbReference>
<dbReference type="InterPro" id="IPR018114">
    <property type="entry name" value="TRYPSIN_HIS"/>
</dbReference>
<evidence type="ECO:0000256" key="5">
    <source>
        <dbReference type="RuleBase" id="RU363034"/>
    </source>
</evidence>
<dbReference type="OMA" id="CCKIDEE"/>
<dbReference type="GO" id="GO:0004252">
    <property type="term" value="F:serine-type endopeptidase activity"/>
    <property type="evidence" value="ECO:0007669"/>
    <property type="project" value="InterPro"/>
</dbReference>
<accession>A0A7M7KT54</accession>
<dbReference type="Pfam" id="PF00089">
    <property type="entry name" value="Trypsin"/>
    <property type="match status" value="1"/>
</dbReference>
<sequence>MRATAAHLTPVIIVAIGLTAIVDGLDHVKFGASRVIQPNPCGHERTGEEGVCMFAWDCLNLNGTHITFCRDRFYYGSCCKLPDGIQPPNRMPPMAHNPPSNHLDAPIRRPAPLHQQTTLDPVEAQVVKHTMTARPPVVEVQFPRDPTPRPTIPPAVPTLFPIVPPTTQRRPIVVNNHHKKPDYPLKGTTISPTVRPRPTEAVTTMAITEVPTGKPTWIIADEADKHGHPTLATAEAILTTAASPATTTRHPSNTIPTSETVPSVVAMKTTLQPTGSEMTPRSTKEFTQPTTTLTPITTMPPTELTTSAASFLTDVPATMTTTTTTTKATTTTMVSHEENSIDVTTEAEEGTTRIFSTRYPIRFPPKDKPTTTTEQPEIATEQEPVTDPKVVEAEAISTRESTDSAPPTTTVIGLASSTDHFPASTVTFTFEASADQIITSAVASTKGDVPAYHTTTTAPTNEETTILAGSTTTAANTETTITSVPETISPVELTVASTETPASSRIPTTEASTSPCPEPMDVKETTTTSSPVPLADTTTLMSETTTEYDPIRAICGRPKSFASGRIVGGDLTRFGKWPWMISLRQFKKNTFVHKCGAALLNEYWAVSAAHCVHNVSPNDILLRLGEYDLSGHDKEPLGHIERRVQIVATHPKFDAHTFEYDLALMRFYEPVSFADNIVPICIADGNETYVGQSAVVTGWGRLYEDGPLPSILQKVQVPIITNKECERMYRKAGFIEDIPDIFICAGLSAGGKDSCEGDSGGPLVLRDEDSGAWNLIGIISWGIGCAVPNQPGVYTRITRFADWMKQIIVF</sequence>
<dbReference type="PANTHER" id="PTHR24252:SF10">
    <property type="entry name" value="SERINE PROTEASE 56"/>
    <property type="match status" value="1"/>
</dbReference>
<dbReference type="PROSITE" id="PS50240">
    <property type="entry name" value="TRYPSIN_DOM"/>
    <property type="match status" value="1"/>
</dbReference>
<dbReference type="GeneID" id="111253784"/>
<evidence type="ECO:0000256" key="3">
    <source>
        <dbReference type="ARBA" id="ARBA00022825"/>
    </source>
</evidence>
<feature type="region of interest" description="Disordered" evidence="6">
    <location>
        <begin position="273"/>
        <end position="302"/>
    </location>
</feature>
<dbReference type="OrthoDB" id="93664at2759"/>
<feature type="compositionally biased region" description="Polar residues" evidence="6">
    <location>
        <begin position="497"/>
        <end position="515"/>
    </location>
</feature>
<dbReference type="PROSITE" id="PS00135">
    <property type="entry name" value="TRYPSIN_SER"/>
    <property type="match status" value="1"/>
</dbReference>
<dbReference type="PRINTS" id="PR00722">
    <property type="entry name" value="CHYMOTRYPSIN"/>
</dbReference>
<dbReference type="CDD" id="cd00190">
    <property type="entry name" value="Tryp_SPc"/>
    <property type="match status" value="1"/>
</dbReference>
<feature type="region of interest" description="Disordered" evidence="6">
    <location>
        <begin position="497"/>
        <end position="535"/>
    </location>
</feature>
<dbReference type="InterPro" id="IPR009003">
    <property type="entry name" value="Peptidase_S1_PA"/>
</dbReference>
<dbReference type="GO" id="GO:0006508">
    <property type="term" value="P:proteolysis"/>
    <property type="evidence" value="ECO:0007669"/>
    <property type="project" value="UniProtKB-KW"/>
</dbReference>
<evidence type="ECO:0000259" key="8">
    <source>
        <dbReference type="PROSITE" id="PS50240"/>
    </source>
</evidence>
<dbReference type="EnsemblMetazoa" id="XM_022813777">
    <property type="protein sequence ID" value="XP_022669512"/>
    <property type="gene ID" value="LOC111253784"/>
</dbReference>
<dbReference type="Gene3D" id="2.40.10.10">
    <property type="entry name" value="Trypsin-like serine proteases"/>
    <property type="match status" value="1"/>
</dbReference>
<keyword evidence="3 5" id="KW-0720">Serine protease</keyword>
<dbReference type="FunFam" id="2.40.10.10:FF:000006">
    <property type="entry name" value="Serine proteinase stubble"/>
    <property type="match status" value="1"/>
</dbReference>
<dbReference type="PROSITE" id="PS00134">
    <property type="entry name" value="TRYPSIN_HIS"/>
    <property type="match status" value="1"/>
</dbReference>
<dbReference type="RefSeq" id="XP_022669505.1">
    <property type="nucleotide sequence ID" value="XM_022813770.1"/>
</dbReference>
<evidence type="ECO:0000256" key="1">
    <source>
        <dbReference type="ARBA" id="ARBA00022670"/>
    </source>
</evidence>
<dbReference type="InterPro" id="IPR001314">
    <property type="entry name" value="Peptidase_S1A"/>
</dbReference>
<dbReference type="PANTHER" id="PTHR24252">
    <property type="entry name" value="ACROSIN-RELATED"/>
    <property type="match status" value="1"/>
</dbReference>
<feature type="signal peptide" evidence="7">
    <location>
        <begin position="1"/>
        <end position="24"/>
    </location>
</feature>
<feature type="region of interest" description="Disordered" evidence="6">
    <location>
        <begin position="360"/>
        <end position="385"/>
    </location>
</feature>
<evidence type="ECO:0000256" key="7">
    <source>
        <dbReference type="SAM" id="SignalP"/>
    </source>
</evidence>
<feature type="compositionally biased region" description="Low complexity" evidence="6">
    <location>
        <begin position="287"/>
        <end position="302"/>
    </location>
</feature>
<dbReference type="RefSeq" id="XP_022669494.1">
    <property type="nucleotide sequence ID" value="XM_022813759.1"/>
</dbReference>
<dbReference type="Proteomes" id="UP000594260">
    <property type="component" value="Unplaced"/>
</dbReference>
<keyword evidence="1 5" id="KW-0645">Protease</keyword>
<keyword evidence="7" id="KW-0732">Signal</keyword>
<organism evidence="9 10">
    <name type="scientific">Varroa destructor</name>
    <name type="common">Honeybee mite</name>
    <dbReference type="NCBI Taxonomy" id="109461"/>
    <lineage>
        <taxon>Eukaryota</taxon>
        <taxon>Metazoa</taxon>
        <taxon>Ecdysozoa</taxon>
        <taxon>Arthropoda</taxon>
        <taxon>Chelicerata</taxon>
        <taxon>Arachnida</taxon>
        <taxon>Acari</taxon>
        <taxon>Parasitiformes</taxon>
        <taxon>Mesostigmata</taxon>
        <taxon>Gamasina</taxon>
        <taxon>Dermanyssoidea</taxon>
        <taxon>Varroidae</taxon>
        <taxon>Varroa</taxon>
    </lineage>
</organism>
<reference evidence="9" key="1">
    <citation type="submission" date="2021-01" db="UniProtKB">
        <authorList>
            <consortium name="EnsemblMetazoa"/>
        </authorList>
    </citation>
    <scope>IDENTIFICATION</scope>
</reference>
<dbReference type="EnsemblMetazoa" id="XM_022813770">
    <property type="protein sequence ID" value="XP_022669505"/>
    <property type="gene ID" value="LOC111253784"/>
</dbReference>
<dbReference type="FunCoup" id="A0A7M7KT54">
    <property type="interactions" value="4"/>
</dbReference>
<name>A0A7M7KT54_VARDE</name>
<dbReference type="InParanoid" id="A0A7M7KT54"/>
<dbReference type="KEGG" id="vde:111253784"/>
<dbReference type="EnsemblMetazoa" id="XM_022813759">
    <property type="protein sequence ID" value="XP_022669494"/>
    <property type="gene ID" value="LOC111253784"/>
</dbReference>
<proteinExistence type="predicted"/>
<keyword evidence="4" id="KW-1015">Disulfide bond</keyword>
<dbReference type="CTD" id="35904"/>
<evidence type="ECO:0000256" key="4">
    <source>
        <dbReference type="ARBA" id="ARBA00023157"/>
    </source>
</evidence>
<feature type="chain" id="PRO_5033597099" description="Peptidase S1 domain-containing protein" evidence="7">
    <location>
        <begin position="25"/>
        <end position="810"/>
    </location>
</feature>
<dbReference type="EnsemblMetazoa" id="XM_022813750">
    <property type="protein sequence ID" value="XP_022669485"/>
    <property type="gene ID" value="LOC111253784"/>
</dbReference>
<evidence type="ECO:0000256" key="2">
    <source>
        <dbReference type="ARBA" id="ARBA00022801"/>
    </source>
</evidence>
<feature type="region of interest" description="Disordered" evidence="6">
    <location>
        <begin position="140"/>
        <end position="162"/>
    </location>
</feature>
<dbReference type="AlphaFoldDB" id="A0A7M7KT54"/>
<protein>
    <recommendedName>
        <fullName evidence="8">Peptidase S1 domain-containing protein</fullName>
    </recommendedName>
</protein>